<dbReference type="GO" id="GO:0016020">
    <property type="term" value="C:membrane"/>
    <property type="evidence" value="ECO:0007669"/>
    <property type="project" value="UniProtKB-SubCell"/>
</dbReference>
<proteinExistence type="predicted"/>
<evidence type="ECO:0000256" key="2">
    <source>
        <dbReference type="ARBA" id="ARBA00022508"/>
    </source>
</evidence>
<dbReference type="InterPro" id="IPR001590">
    <property type="entry name" value="Peptidase_M12B"/>
</dbReference>
<evidence type="ECO:0000256" key="10">
    <source>
        <dbReference type="PROSITE-ProRule" id="PRU00276"/>
    </source>
</evidence>
<dbReference type="InterPro" id="IPR036436">
    <property type="entry name" value="Disintegrin_dom_sf"/>
</dbReference>
<evidence type="ECO:0000259" key="13">
    <source>
        <dbReference type="PROSITE" id="PS50214"/>
    </source>
</evidence>
<reference evidence="17" key="1">
    <citation type="submission" date="2025-08" db="UniProtKB">
        <authorList>
            <consortium name="RefSeq"/>
        </authorList>
    </citation>
    <scope>IDENTIFICATION</scope>
    <source>
        <tissue evidence="17">Sperm</tissue>
    </source>
</reference>
<evidence type="ECO:0000256" key="11">
    <source>
        <dbReference type="SAM" id="Phobius"/>
    </source>
</evidence>
<evidence type="ECO:0000259" key="14">
    <source>
        <dbReference type="PROSITE" id="PS50215"/>
    </source>
</evidence>
<dbReference type="GO" id="GO:0006508">
    <property type="term" value="P:proteolysis"/>
    <property type="evidence" value="ECO:0007669"/>
    <property type="project" value="InterPro"/>
</dbReference>
<dbReference type="Pfam" id="PF01562">
    <property type="entry name" value="Pep_M12B_propep"/>
    <property type="match status" value="1"/>
</dbReference>
<feature type="domain" description="SRCR" evidence="15">
    <location>
        <begin position="545"/>
        <end position="680"/>
    </location>
</feature>
<dbReference type="Gene3D" id="4.10.70.10">
    <property type="entry name" value="Disintegrin domain"/>
    <property type="match status" value="1"/>
</dbReference>
<feature type="disulfide bond" evidence="8">
    <location>
        <begin position="687"/>
        <end position="696"/>
    </location>
</feature>
<keyword evidence="4 11" id="KW-1133">Transmembrane helix</keyword>
<feature type="disulfide bond" evidence="7">
    <location>
        <begin position="494"/>
        <end position="514"/>
    </location>
</feature>
<dbReference type="InterPro" id="IPR002870">
    <property type="entry name" value="Peptidase_M12B_N"/>
</dbReference>
<dbReference type="KEGG" id="pmrn:116940207"/>
<protein>
    <submittedName>
        <fullName evidence="17">Disintegrin and metalloproteinase domain-containing protein 12-like</fullName>
    </submittedName>
</protein>
<dbReference type="PROSITE" id="PS50026">
    <property type="entry name" value="EGF_3"/>
    <property type="match status" value="1"/>
</dbReference>
<feature type="active site" evidence="10">
    <location>
        <position position="363"/>
    </location>
</feature>
<dbReference type="SMART" id="SM00608">
    <property type="entry name" value="ACR"/>
    <property type="match status" value="1"/>
</dbReference>
<evidence type="ECO:0000256" key="6">
    <source>
        <dbReference type="ARBA" id="ARBA00023157"/>
    </source>
</evidence>
<dbReference type="FunFam" id="4.10.70.10:FF:000001">
    <property type="entry name" value="Disintegrin and metalloproteinase domain-containing protein 22"/>
    <property type="match status" value="1"/>
</dbReference>
<dbReference type="Pfam" id="PF23106">
    <property type="entry name" value="EGF_Teneurin"/>
    <property type="match status" value="1"/>
</dbReference>
<dbReference type="Pfam" id="PF00200">
    <property type="entry name" value="Disintegrin"/>
    <property type="match status" value="1"/>
</dbReference>
<dbReference type="PROSITE" id="PS50287">
    <property type="entry name" value="SRCR_2"/>
    <property type="match status" value="1"/>
</dbReference>
<dbReference type="Pfam" id="PF08516">
    <property type="entry name" value="ADAM_CR"/>
    <property type="match status" value="1"/>
</dbReference>
<evidence type="ECO:0000256" key="8">
    <source>
        <dbReference type="PROSITE-ProRule" id="PRU00076"/>
    </source>
</evidence>
<dbReference type="SUPFAM" id="SSF55486">
    <property type="entry name" value="Metalloproteases ('zincins'), catalytic domain"/>
    <property type="match status" value="1"/>
</dbReference>
<dbReference type="SMART" id="SM00050">
    <property type="entry name" value="DISIN"/>
    <property type="match status" value="1"/>
</dbReference>
<keyword evidence="5 11" id="KW-0472">Membrane</keyword>
<organism evidence="16 17">
    <name type="scientific">Petromyzon marinus</name>
    <name type="common">Sea lamprey</name>
    <dbReference type="NCBI Taxonomy" id="7757"/>
    <lineage>
        <taxon>Eukaryota</taxon>
        <taxon>Metazoa</taxon>
        <taxon>Chordata</taxon>
        <taxon>Craniata</taxon>
        <taxon>Vertebrata</taxon>
        <taxon>Cyclostomata</taxon>
        <taxon>Hyperoartia</taxon>
        <taxon>Petromyzontiformes</taxon>
        <taxon>Petromyzontidae</taxon>
        <taxon>Petromyzon</taxon>
    </lineage>
</organism>
<feature type="domain" description="Disintegrin" evidence="13">
    <location>
        <begin position="436"/>
        <end position="522"/>
    </location>
</feature>
<dbReference type="InterPro" id="IPR000742">
    <property type="entry name" value="EGF"/>
</dbReference>
<dbReference type="RefSeq" id="XP_032805538.1">
    <property type="nucleotide sequence ID" value="XM_032949647.1"/>
</dbReference>
<dbReference type="PANTHER" id="PTHR11905">
    <property type="entry name" value="ADAM A DISINTEGRIN AND METALLOPROTEASE DOMAIN"/>
    <property type="match status" value="1"/>
</dbReference>
<evidence type="ECO:0000256" key="9">
    <source>
        <dbReference type="PROSITE-ProRule" id="PRU00196"/>
    </source>
</evidence>
<keyword evidence="10" id="KW-0479">Metal-binding</keyword>
<keyword evidence="10" id="KW-0862">Zinc</keyword>
<comment type="subcellular location">
    <subcellularLocation>
        <location evidence="1">Membrane</location>
        <topology evidence="1">Single-pass type I membrane protein</topology>
    </subcellularLocation>
</comment>
<dbReference type="Proteomes" id="UP001318040">
    <property type="component" value="Chromosome 8"/>
</dbReference>
<comment type="caution">
    <text evidence="9">Lacks conserved residue(s) required for the propagation of feature annotation.</text>
</comment>
<evidence type="ECO:0000256" key="4">
    <source>
        <dbReference type="ARBA" id="ARBA00022989"/>
    </source>
</evidence>
<evidence type="ECO:0000313" key="16">
    <source>
        <dbReference type="Proteomes" id="UP001318040"/>
    </source>
</evidence>
<keyword evidence="2" id="KW-1217">Cell adhesion impairing toxin</keyword>
<keyword evidence="2" id="KW-0800">Toxin</keyword>
<dbReference type="CDD" id="cd04269">
    <property type="entry name" value="ZnMc_adamalysin_II_like"/>
    <property type="match status" value="1"/>
</dbReference>
<dbReference type="PRINTS" id="PR00289">
    <property type="entry name" value="DISINTEGRIN"/>
</dbReference>
<dbReference type="FunFam" id="3.40.390.10:FF:000002">
    <property type="entry name" value="Disintegrin and metalloproteinase domain-containing protein 22"/>
    <property type="match status" value="1"/>
</dbReference>
<evidence type="ECO:0000313" key="17">
    <source>
        <dbReference type="RefSeq" id="XP_032805538.1"/>
    </source>
</evidence>
<dbReference type="InterPro" id="IPR006586">
    <property type="entry name" value="ADAM_Cys-rich"/>
</dbReference>
<dbReference type="PROSITE" id="PS50214">
    <property type="entry name" value="DISINTEGRIN_2"/>
    <property type="match status" value="1"/>
</dbReference>
<dbReference type="InterPro" id="IPR001762">
    <property type="entry name" value="Disintegrin_dom"/>
</dbReference>
<dbReference type="GO" id="GO:0046872">
    <property type="term" value="F:metal ion binding"/>
    <property type="evidence" value="ECO:0007669"/>
    <property type="project" value="UniProtKB-KW"/>
</dbReference>
<dbReference type="InterPro" id="IPR001190">
    <property type="entry name" value="SRCR"/>
</dbReference>
<dbReference type="PROSITE" id="PS01186">
    <property type="entry name" value="EGF_2"/>
    <property type="match status" value="1"/>
</dbReference>
<dbReference type="InterPro" id="IPR034027">
    <property type="entry name" value="Reprolysin_adamalysin"/>
</dbReference>
<evidence type="ECO:0000259" key="15">
    <source>
        <dbReference type="PROSITE" id="PS50287"/>
    </source>
</evidence>
<dbReference type="GO" id="GO:0004222">
    <property type="term" value="F:metalloendopeptidase activity"/>
    <property type="evidence" value="ECO:0007669"/>
    <property type="project" value="InterPro"/>
</dbReference>
<accession>A0AAJ7WR04</accession>
<evidence type="ECO:0000256" key="3">
    <source>
        <dbReference type="ARBA" id="ARBA00022692"/>
    </source>
</evidence>
<feature type="binding site" evidence="10">
    <location>
        <position position="366"/>
    </location>
    <ligand>
        <name>Zn(2+)</name>
        <dbReference type="ChEBI" id="CHEBI:29105"/>
        <note>catalytic</note>
    </ligand>
</feature>
<dbReference type="InterPro" id="IPR018358">
    <property type="entry name" value="Disintegrin_CS"/>
</dbReference>
<evidence type="ECO:0000256" key="1">
    <source>
        <dbReference type="ARBA" id="ARBA00004479"/>
    </source>
</evidence>
<dbReference type="Pfam" id="PF01421">
    <property type="entry name" value="Reprolysin"/>
    <property type="match status" value="1"/>
</dbReference>
<dbReference type="InterPro" id="IPR024079">
    <property type="entry name" value="MetalloPept_cat_dom_sf"/>
</dbReference>
<evidence type="ECO:0000256" key="5">
    <source>
        <dbReference type="ARBA" id="ARBA00023136"/>
    </source>
</evidence>
<feature type="binding site" evidence="10">
    <location>
        <position position="372"/>
    </location>
    <ligand>
        <name>Zn(2+)</name>
        <dbReference type="ChEBI" id="CHEBI:29105"/>
        <note>catalytic</note>
    </ligand>
</feature>
<feature type="binding site" evidence="10">
    <location>
        <position position="362"/>
    </location>
    <ligand>
        <name>Zn(2+)</name>
        <dbReference type="ChEBI" id="CHEBI:29105"/>
        <note>catalytic</note>
    </ligand>
</feature>
<evidence type="ECO:0000259" key="12">
    <source>
        <dbReference type="PROSITE" id="PS50026"/>
    </source>
</evidence>
<keyword evidence="3 11" id="KW-0812">Transmembrane</keyword>
<dbReference type="PROSITE" id="PS00427">
    <property type="entry name" value="DISINTEGRIN_1"/>
    <property type="match status" value="1"/>
</dbReference>
<sequence length="782" mass="82725">MNGLEVTTPAWIINQSSATVHPENANIVVRIAGKRLILQIKRNRKLLPPTFTVTRHLANGSLITETPSLTLNHCLYHGRVAGEHDSLVVLSTCEGLRGSIVVGADHFLIEPLGRRGKCGRHADEDRVDGNSEEHDTDEGMVNAVGTVGGAVRGPCFRRHRGYHYHCCPRHAVSRARDRQSGHGGGLGTAYDHANLTQAGAVARSGRARTRAPHIRLKRSSAWRAAKHVELVLVADHAEFMKMGHDYWRTALRMMEIANHVDKFYRALGVRVPLVGVEIWSSGDEAPVPHDPYQALAHFLSWRRKHLLPRKEHDNAQLITGARFTGVTVGMAPLMGMCSREQSGGVSMDHTESVLAVASTVAHEMGHNFGLNHDGDARQCPCQHSAQQGGCIMAPATGHPYPRVFSSCSVRALRASLLEGGAPCVFNAPDVTALYGGGRCGNGYVEEGESCDCGEPQECDNPCCNATSCALALGADCAHGECCDRCRLQGPGHLCRERAGECDLPEFCTGTAAQCPQNAHAHDGQPCRGGGRCFTGTCVTLGGQCLRLWGPGAYAAPRECFVEVNGAGDKYGNCGKDTSGEYVTCTEEHALCGKLQCGGGAEAPVVGGGAVTIRTTVPTRGGRSVLCKGVHVYSDIPDPGLALAGTTCGPRKICHNRECVNVSTLGFEACSSKCNAHGVCNSKGNCHCDPGWDPPHCDQPGNGGSVDSGPVPPATGAGVVAGVVVASLLVLGIALTALALKCLRHPHWSVTTVLGSFRIASSPANALVKMCGAKRSPDGREGN</sequence>
<dbReference type="PROSITE" id="PS50215">
    <property type="entry name" value="ADAM_MEPRO"/>
    <property type="match status" value="1"/>
</dbReference>
<feature type="domain" description="Peptidase M12B" evidence="14">
    <location>
        <begin position="226"/>
        <end position="428"/>
    </location>
</feature>
<dbReference type="PANTHER" id="PTHR11905:SF159">
    <property type="entry name" value="ADAM METALLOPROTEASE"/>
    <property type="match status" value="1"/>
</dbReference>
<evidence type="ECO:0000256" key="7">
    <source>
        <dbReference type="PROSITE-ProRule" id="PRU00068"/>
    </source>
</evidence>
<feature type="transmembrane region" description="Helical" evidence="11">
    <location>
        <begin position="716"/>
        <end position="739"/>
    </location>
</feature>
<gene>
    <name evidence="17" type="primary">LOC116940207</name>
</gene>
<name>A0AAJ7WR04_PETMA</name>
<feature type="domain" description="EGF-like" evidence="12">
    <location>
        <begin position="665"/>
        <end position="697"/>
    </location>
</feature>
<keyword evidence="16" id="KW-1185">Reference proteome</keyword>
<dbReference type="AlphaFoldDB" id="A0AAJ7WR04"/>
<keyword evidence="6 8" id="KW-1015">Disulfide bond</keyword>
<dbReference type="SUPFAM" id="SSF57552">
    <property type="entry name" value="Blood coagulation inhibitor (disintegrin)"/>
    <property type="match status" value="1"/>
</dbReference>
<keyword evidence="8" id="KW-0245">EGF-like domain</keyword>
<feature type="disulfide bond" evidence="8">
    <location>
        <begin position="669"/>
        <end position="679"/>
    </location>
</feature>
<dbReference type="Gene3D" id="3.40.390.10">
    <property type="entry name" value="Collagenase (Catalytic Domain)"/>
    <property type="match status" value="1"/>
</dbReference>